<dbReference type="InterPro" id="IPR001110">
    <property type="entry name" value="UPF0012_CS"/>
</dbReference>
<keyword evidence="3" id="KW-0378">Hydrolase</keyword>
<organism evidence="3 4">
    <name type="scientific">Garicola koreensis</name>
    <dbReference type="NCBI Taxonomy" id="1262554"/>
    <lineage>
        <taxon>Bacteria</taxon>
        <taxon>Bacillati</taxon>
        <taxon>Actinomycetota</taxon>
        <taxon>Actinomycetes</taxon>
        <taxon>Micrococcales</taxon>
        <taxon>Micrococcaceae</taxon>
        <taxon>Garicola</taxon>
    </lineage>
</organism>
<dbReference type="AlphaFoldDB" id="A0A7W5XZZ1"/>
<dbReference type="InterPro" id="IPR044083">
    <property type="entry name" value="RamA-like"/>
</dbReference>
<dbReference type="InterPro" id="IPR003010">
    <property type="entry name" value="C-N_Hydrolase"/>
</dbReference>
<dbReference type="CDD" id="cd07576">
    <property type="entry name" value="R-amidase_like"/>
    <property type="match status" value="1"/>
</dbReference>
<dbReference type="PANTHER" id="PTHR23088">
    <property type="entry name" value="NITRILASE-RELATED"/>
    <property type="match status" value="1"/>
</dbReference>
<evidence type="ECO:0000313" key="3">
    <source>
        <dbReference type="EMBL" id="MBB3667911.1"/>
    </source>
</evidence>
<dbReference type="PANTHER" id="PTHR23088:SF27">
    <property type="entry name" value="DEAMINATED GLUTATHIONE AMIDASE"/>
    <property type="match status" value="1"/>
</dbReference>
<name>A0A7W5XZZ1_9MICC</name>
<dbReference type="RefSeq" id="WP_183358325.1">
    <property type="nucleotide sequence ID" value="NZ_BAABKR010000016.1"/>
</dbReference>
<reference evidence="3 4" key="1">
    <citation type="submission" date="2020-08" db="EMBL/GenBank/DDBJ databases">
        <title>Sequencing the genomes of 1000 actinobacteria strains.</title>
        <authorList>
            <person name="Klenk H.-P."/>
        </authorList>
    </citation>
    <scope>NUCLEOTIDE SEQUENCE [LARGE SCALE GENOMIC DNA]</scope>
    <source>
        <strain evidence="3 4">DSM 28238</strain>
    </source>
</reference>
<evidence type="ECO:0000313" key="4">
    <source>
        <dbReference type="Proteomes" id="UP000547528"/>
    </source>
</evidence>
<accession>A0A7W5XZZ1</accession>
<proteinExistence type="inferred from homology"/>
<dbReference type="InterPro" id="IPR036526">
    <property type="entry name" value="C-N_Hydrolase_sf"/>
</dbReference>
<keyword evidence="4" id="KW-1185">Reference proteome</keyword>
<feature type="domain" description="CN hydrolase" evidence="2">
    <location>
        <begin position="2"/>
        <end position="241"/>
    </location>
</feature>
<dbReference type="SUPFAM" id="SSF56317">
    <property type="entry name" value="Carbon-nitrogen hydrolase"/>
    <property type="match status" value="1"/>
</dbReference>
<dbReference type="Proteomes" id="UP000547528">
    <property type="component" value="Unassembled WGS sequence"/>
</dbReference>
<dbReference type="Gene3D" id="3.60.110.10">
    <property type="entry name" value="Carbon-nitrogen hydrolase"/>
    <property type="match status" value="1"/>
</dbReference>
<comment type="caution">
    <text evidence="3">The sequence shown here is derived from an EMBL/GenBank/DDBJ whole genome shotgun (WGS) entry which is preliminary data.</text>
</comment>
<gene>
    <name evidence="3" type="ORF">FHX47_001533</name>
</gene>
<dbReference type="PROSITE" id="PS01227">
    <property type="entry name" value="UPF0012"/>
    <property type="match status" value="1"/>
</dbReference>
<evidence type="ECO:0000259" key="2">
    <source>
        <dbReference type="PROSITE" id="PS50263"/>
    </source>
</evidence>
<protein>
    <submittedName>
        <fullName evidence="3">Putative amidohydrolase</fullName>
    </submittedName>
</protein>
<dbReference type="Pfam" id="PF00795">
    <property type="entry name" value="CN_hydrolase"/>
    <property type="match status" value="1"/>
</dbReference>
<dbReference type="EMBL" id="JACIBT010000004">
    <property type="protein sequence ID" value="MBB3667911.1"/>
    <property type="molecule type" value="Genomic_DNA"/>
</dbReference>
<evidence type="ECO:0000256" key="1">
    <source>
        <dbReference type="ARBA" id="ARBA00010613"/>
    </source>
</evidence>
<dbReference type="GO" id="GO:0016787">
    <property type="term" value="F:hydrolase activity"/>
    <property type="evidence" value="ECO:0007669"/>
    <property type="project" value="UniProtKB-KW"/>
</dbReference>
<sequence>MITVAVGQLRPHIAQPQQALAAVERAARSASSTGADLLIVPETFLSGYAIGRAAAQRLAEPVDGEMASAVARIARRSSIAVVYGFAERGSDQKIYNAASFVSETGEHLAVHRKLHLFQSVDAEQFSPGHDRPPVVAWNGWNVGLAICYDIEFPETVRMLAEDGADLICTPTANMVGFEQVSRLIVPARAYESQLYIAYANYCGADETFSYAGTSVIASPTGDLCAAASPDAEEILTADLDRATLEEARRNLTYLTDRRLDLYGHGTAPG</sequence>
<comment type="similarity">
    <text evidence="1">Belongs to the carbon-nitrogen hydrolase superfamily. NIT1/NIT2 family.</text>
</comment>
<dbReference type="PROSITE" id="PS50263">
    <property type="entry name" value="CN_HYDROLASE"/>
    <property type="match status" value="1"/>
</dbReference>